<protein>
    <submittedName>
        <fullName evidence="3">EF-hand domain-containing protein</fullName>
    </submittedName>
</protein>
<dbReference type="Proteomes" id="UP000566813">
    <property type="component" value="Unassembled WGS sequence"/>
</dbReference>
<feature type="chain" id="PRO_5031397163" evidence="1">
    <location>
        <begin position="24"/>
        <end position="240"/>
    </location>
</feature>
<dbReference type="AlphaFoldDB" id="A0A7X1KN71"/>
<dbReference type="InterPro" id="IPR018247">
    <property type="entry name" value="EF_Hand_1_Ca_BS"/>
</dbReference>
<dbReference type="SUPFAM" id="SSF47473">
    <property type="entry name" value="EF-hand"/>
    <property type="match status" value="1"/>
</dbReference>
<reference evidence="3 4" key="1">
    <citation type="submission" date="2020-08" db="EMBL/GenBank/DDBJ databases">
        <title>The genome sequence of type strain Novosphingobium flavum NBRC 111647.</title>
        <authorList>
            <person name="Liu Y."/>
        </authorList>
    </citation>
    <scope>NUCLEOTIDE SEQUENCE [LARGE SCALE GENOMIC DNA]</scope>
    <source>
        <strain evidence="3 4">NBRC 111647</strain>
    </source>
</reference>
<comment type="caution">
    <text evidence="3">The sequence shown here is derived from an EMBL/GenBank/DDBJ whole genome shotgun (WGS) entry which is preliminary data.</text>
</comment>
<sequence>MKKNFACAIVLLALAGTPLSAKAPIPAPDFAADFKAVDTDHDGKLSWAEFLAGRKEREGRKHGEDARKPSYRWTLHYVQRFSQMDLDDDEVLTLDEYSRGRLLNEDNDGAMRYVQPNPPLPKAVVVVKERLPMVHPEITPAPKTHKSDFAQSDINHDGKLTWAEFLAGREKREGEDHGEEARNPTYKWIRHYVERFQAMDFDDNEVLSLNEFIRGRLLNTYNDNTLRFIQPKPYAKKPSS</sequence>
<dbReference type="RefSeq" id="WP_185665423.1">
    <property type="nucleotide sequence ID" value="NZ_JACLAW010000015.1"/>
</dbReference>
<proteinExistence type="predicted"/>
<dbReference type="EMBL" id="JACLAW010000015">
    <property type="protein sequence ID" value="MBC2667123.1"/>
    <property type="molecule type" value="Genomic_DNA"/>
</dbReference>
<dbReference type="Pfam" id="PF13202">
    <property type="entry name" value="EF-hand_5"/>
    <property type="match status" value="2"/>
</dbReference>
<dbReference type="PROSITE" id="PS00018">
    <property type="entry name" value="EF_HAND_1"/>
    <property type="match status" value="2"/>
</dbReference>
<dbReference type="InterPro" id="IPR011992">
    <property type="entry name" value="EF-hand-dom_pair"/>
</dbReference>
<dbReference type="PANTHER" id="PTHR10827">
    <property type="entry name" value="RETICULOCALBIN"/>
    <property type="match status" value="1"/>
</dbReference>
<feature type="domain" description="EF-hand" evidence="2">
    <location>
        <begin position="25"/>
        <end position="60"/>
    </location>
</feature>
<keyword evidence="1" id="KW-0732">Signal</keyword>
<evidence type="ECO:0000313" key="4">
    <source>
        <dbReference type="Proteomes" id="UP000566813"/>
    </source>
</evidence>
<feature type="signal peptide" evidence="1">
    <location>
        <begin position="1"/>
        <end position="23"/>
    </location>
</feature>
<keyword evidence="4" id="KW-1185">Reference proteome</keyword>
<dbReference type="InterPro" id="IPR002048">
    <property type="entry name" value="EF_hand_dom"/>
</dbReference>
<evidence type="ECO:0000256" key="1">
    <source>
        <dbReference type="SAM" id="SignalP"/>
    </source>
</evidence>
<dbReference type="PROSITE" id="PS50222">
    <property type="entry name" value="EF_HAND_2"/>
    <property type="match status" value="1"/>
</dbReference>
<organism evidence="3 4">
    <name type="scientific">Novosphingobium flavum</name>
    <dbReference type="NCBI Taxonomy" id="1778672"/>
    <lineage>
        <taxon>Bacteria</taxon>
        <taxon>Pseudomonadati</taxon>
        <taxon>Pseudomonadota</taxon>
        <taxon>Alphaproteobacteria</taxon>
        <taxon>Sphingomonadales</taxon>
        <taxon>Sphingomonadaceae</taxon>
        <taxon>Novosphingobium</taxon>
    </lineage>
</organism>
<dbReference type="GO" id="GO:0005509">
    <property type="term" value="F:calcium ion binding"/>
    <property type="evidence" value="ECO:0007669"/>
    <property type="project" value="InterPro"/>
</dbReference>
<evidence type="ECO:0000313" key="3">
    <source>
        <dbReference type="EMBL" id="MBC2667123.1"/>
    </source>
</evidence>
<name>A0A7X1KN71_9SPHN</name>
<accession>A0A7X1KN71</accession>
<dbReference type="PANTHER" id="PTHR10827:SF85">
    <property type="entry name" value="CALCIUM-BINDING PROTEIN"/>
    <property type="match status" value="1"/>
</dbReference>
<dbReference type="Gene3D" id="1.10.238.10">
    <property type="entry name" value="EF-hand"/>
    <property type="match status" value="2"/>
</dbReference>
<gene>
    <name evidence="3" type="ORF">H7F51_16510</name>
</gene>
<evidence type="ECO:0000259" key="2">
    <source>
        <dbReference type="PROSITE" id="PS50222"/>
    </source>
</evidence>